<feature type="region of interest" description="Disordered" evidence="1">
    <location>
        <begin position="1"/>
        <end position="39"/>
    </location>
</feature>
<protein>
    <recommendedName>
        <fullName evidence="3">Capsid protein</fullName>
    </recommendedName>
</protein>
<proteinExistence type="predicted"/>
<sequence length="296" mass="34594">MYSRRNRRRYRRQRRRRPQRRPLRRRIRKTNSRRARKRQDYKKVIVKDDYQWMVHSQTTATPGWQEDEISKCKFRVRADGFRNNAFVYCMQQYKAVKINWIKYSISCTSVSYNFQFTNLKQEAEQKFRTGYGITDVKKIPIHVLWNANLDIPANPSSNVIKDSTHSKVMYPGGRPVNFVYSVPKNKRAYVDCSYMYQTADPTTTAYNTLCSFLGKFDMCPCGPSFFFATDGGVIGELNKYISPEGMTYIPIKYFFTVKTLISATFKGYNDVVYSFNSQALFAKTGGSKYGHEGDLV</sequence>
<evidence type="ECO:0000256" key="1">
    <source>
        <dbReference type="SAM" id="MobiDB-lite"/>
    </source>
</evidence>
<evidence type="ECO:0008006" key="3">
    <source>
        <dbReference type="Google" id="ProtNLM"/>
    </source>
</evidence>
<organism evidence="2">
    <name type="scientific">Luscinia calliope CRESS-DNA-virus sp</name>
    <dbReference type="NCBI Taxonomy" id="2815039"/>
    <lineage>
        <taxon>Viruses</taxon>
        <taxon>Monodnaviria</taxon>
        <taxon>Shotokuvirae</taxon>
        <taxon>Cressdnaviricota</taxon>
    </lineage>
</organism>
<dbReference type="EMBL" id="MW182768">
    <property type="protein sequence ID" value="QTE03387.1"/>
    <property type="molecule type" value="Genomic_DNA"/>
</dbReference>
<evidence type="ECO:0000313" key="2">
    <source>
        <dbReference type="EMBL" id="QTE03387.1"/>
    </source>
</evidence>
<reference evidence="2" key="1">
    <citation type="submission" date="2020-10" db="EMBL/GenBank/DDBJ databases">
        <title>CRESS DNA virus dark matter in the feces of wild birds.</title>
        <authorList>
            <person name="Yang S."/>
            <person name="Zhang W."/>
        </authorList>
    </citation>
    <scope>NUCLEOTIDE SEQUENCE</scope>
    <source>
        <strain evidence="2">Sru50usv1</strain>
    </source>
</reference>
<name>A0A8A4XB95_9VIRU</name>
<accession>A0A8A4XB95</accession>